<keyword evidence="1" id="KW-0059">Arsenical resistance</keyword>
<dbReference type="GO" id="GO:0046685">
    <property type="term" value="P:response to arsenic-containing substance"/>
    <property type="evidence" value="ECO:0007669"/>
    <property type="project" value="UniProtKB-KW"/>
</dbReference>
<dbReference type="InterPro" id="IPR036196">
    <property type="entry name" value="Ptyr_pPase_sf"/>
</dbReference>
<dbReference type="Pfam" id="PF21234">
    <property type="entry name" value="Phosphatase-like_N"/>
    <property type="match status" value="1"/>
</dbReference>
<keyword evidence="4" id="KW-1185">Reference proteome</keyword>
<dbReference type="STRING" id="629680.SAMN04489751_0958"/>
<proteinExistence type="predicted"/>
<accession>A0A1H1NIG4</accession>
<evidence type="ECO:0000259" key="2">
    <source>
        <dbReference type="SMART" id="SM00226"/>
    </source>
</evidence>
<dbReference type="Pfam" id="PF01451">
    <property type="entry name" value="LMWPc"/>
    <property type="match status" value="1"/>
</dbReference>
<evidence type="ECO:0000313" key="4">
    <source>
        <dbReference type="Proteomes" id="UP000199700"/>
    </source>
</evidence>
<feature type="domain" description="Phosphotyrosine protein phosphatase I" evidence="2">
    <location>
        <begin position="81"/>
        <end position="206"/>
    </location>
</feature>
<dbReference type="NCBIfam" id="NF046112">
    <property type="entry name" value="MSMEG_6209_Nter"/>
    <property type="match status" value="1"/>
</dbReference>
<evidence type="ECO:0000313" key="3">
    <source>
        <dbReference type="EMBL" id="SDR98525.1"/>
    </source>
</evidence>
<dbReference type="EMBL" id="LT629739">
    <property type="protein sequence ID" value="SDR98525.1"/>
    <property type="molecule type" value="Genomic_DNA"/>
</dbReference>
<dbReference type="PANTHER" id="PTHR43428:SF1">
    <property type="entry name" value="ARSENATE REDUCTASE"/>
    <property type="match status" value="1"/>
</dbReference>
<gene>
    <name evidence="3" type="ORF">SAMN04489751_0958</name>
</gene>
<dbReference type="AlphaFoldDB" id="A0A1H1NIG4"/>
<protein>
    <submittedName>
        <fullName evidence="3">Protein-tyrosine-phosphatase</fullName>
    </submittedName>
</protein>
<dbReference type="OrthoDB" id="9799372at2"/>
<dbReference type="SMART" id="SM00226">
    <property type="entry name" value="LMWPc"/>
    <property type="match status" value="1"/>
</dbReference>
<organism evidence="3 4">
    <name type="scientific">Brevibacterium sandarakinum</name>
    <dbReference type="NCBI Taxonomy" id="629680"/>
    <lineage>
        <taxon>Bacteria</taxon>
        <taxon>Bacillati</taxon>
        <taxon>Actinomycetota</taxon>
        <taxon>Actinomycetes</taxon>
        <taxon>Micrococcales</taxon>
        <taxon>Brevibacteriaceae</taxon>
        <taxon>Brevibacterium</taxon>
    </lineage>
</organism>
<sequence length="209" mass="22929">MSTGAPLLDTHVLQHAVDDLSHKYDGIFSAETIERCVYESYTALSRTATVREYLVILAERFAASRLRALALADGRIEKLVPQVLFVCVHNVGRSQIASALLAHYGGTEVEVRSAGSLPGAEVHPLVVTELHRRGIDLGGAFPKPLTDDVVRAADYVITMGCGDACPLYPGKHYYDWELSDPSEEDSDAVREIVDAIDVHVRALWTEIQN</sequence>
<name>A0A1H1NIG4_BRESA</name>
<dbReference type="RefSeq" id="WP_092103621.1">
    <property type="nucleotide sequence ID" value="NZ_LT629739.1"/>
</dbReference>
<dbReference type="CDD" id="cd16345">
    <property type="entry name" value="LMWP_ArsC"/>
    <property type="match status" value="1"/>
</dbReference>
<dbReference type="InterPro" id="IPR048716">
    <property type="entry name" value="Phosphatase-like_N"/>
</dbReference>
<evidence type="ECO:0000256" key="1">
    <source>
        <dbReference type="ARBA" id="ARBA00022849"/>
    </source>
</evidence>
<dbReference type="PANTHER" id="PTHR43428">
    <property type="entry name" value="ARSENATE REDUCTASE"/>
    <property type="match status" value="1"/>
</dbReference>
<dbReference type="Gene3D" id="1.10.8.1060">
    <property type="entry name" value="Corynebacterium glutamicum thioredoxin-dependent arsenate reductase, N-terminal domain"/>
    <property type="match status" value="1"/>
</dbReference>
<dbReference type="SUPFAM" id="SSF52788">
    <property type="entry name" value="Phosphotyrosine protein phosphatases I"/>
    <property type="match status" value="1"/>
</dbReference>
<dbReference type="InterPro" id="IPR023485">
    <property type="entry name" value="Ptyr_pPase"/>
</dbReference>
<dbReference type="Gene3D" id="3.40.50.2300">
    <property type="match status" value="1"/>
</dbReference>
<reference evidence="3" key="1">
    <citation type="submission" date="2016-10" db="EMBL/GenBank/DDBJ databases">
        <authorList>
            <person name="Varghese N."/>
            <person name="Submissions S."/>
        </authorList>
    </citation>
    <scope>NUCLEOTIDE SEQUENCE [LARGE SCALE GENOMIC DNA]</scope>
    <source>
        <strain evidence="3">DSM 22082</strain>
    </source>
</reference>
<dbReference type="Proteomes" id="UP000199700">
    <property type="component" value="Chromosome"/>
</dbReference>